<keyword evidence="2" id="KW-1185">Reference proteome</keyword>
<sequence length="2004" mass="216074">MSYNQSRSGSDKSELQYRKSGRSISSNQLRTSSQSYGKGGGGGGGGPPVPSPSSSSLSSNRSFNKKSSYVPQGGGQSSRVNVAPVVNSSDSGNNAASTIRNVQNGAAAQPPLHGTSDAPPPASSFTKPTEASATQRSARAVPKAPTSQPAAISSESGAPTTPAKAPVDASKAFAFQFGSISPGFMNGMQVPARTSSAPPNLDEQKRDQARQDTFRPAPSLPTPAPKQQFQRKEVSTAEQTISGEVHPLPKAKKETQVSPAPSASHSQKPSVLPVPPIASMQMQYLQPQVSVQFGGRGPQIQSQGVPPTSLQMPIPVPLQMGNAPQVQQPVFIQGIQHHPMQPQGMMRQGQNLSFTTTMGPQIPPQLGSLGMNIASQYSPQQGGKFGSQRKTSVKITDPKTHEELRLDKRTDPYPDTGPSGLRSHLNAPQSQPIPSFTPSRPINYYPSAYNTNNLFFQTPSSLPLTGGQIAPNSQPQPRFNYPVNQGPQNVPYTNASALNSLPASKSGIAIHGVAEPHKSEHASDALNAISSTPSGAVQVTIKPPVGSIGEKVVEPSLPKISPVEKGGSHKSSSSSGEASPSPSQRDSETSSESSLRQAKPVGESLVKSPPVAAKQLAEVAVDGAASTLPAQSVEAIPVVSNAEDRKKEALSIQKKPGKKGSVEPQHQIGGQTTLSTSLSSRTVELGVCYGGGVSETAETNAAPSPSPANSEALTKSIKEPVSTISALNPDVSEMKVENAGDGFNAVSAQVLVAGVAKTPHTTPQAMLDGSSSQEKLKCEIPTAEDKGQKSLSECLKQDYSMSPAPVNSKFADLVKQDKEVSDLTGTSVGNEVPASETAQEGLVEPVTHHTANDKVSDSADVSASRNLDSADDRKPSDASLRHGDGIGNKEASVTKSSVSGQQDSLPVPDLSEATAKHKGECAENPGSGTVPYAISSSKEKPTEPTLSKSTSGRFKKKRREFLLKADLAGTTSDLYGAYKGPEEKKENVISSDVTESTSPILNQTPADALQVDSVASEKNKAEPDDWEDAADISTPKLDSDGELSCGGLGQHDSDGNANTAKKYSRDFLLKFSEQFSNLPEGFVITSDIAEALSVNVSHPADLDSYPSPARVMDRSNSGSRIDRRGSGMVDDGRWSKQPGPFGSGRDMHLDMGYGPNASFRPVAGGNHGVLRNPRAQSPGQYAGGILSGPVQSAGLQGGMQRGGSDADKWQRSGSSVYKGLIPSPHTPLQTMHKAERKYEVGKVADEEAAKQRQLKGILNKLTPQNFEKLFEQVKAVNIDNVVTLNGVISQIFDKALMEPTFCEMYANFCFHLAAELPELIEDDEKVTFKRLLLNKCQEEFERGEREQEEANKADEEGEIKKSDEEREEQRIKARRRMLGNIRLIGELYKKRMLTERIMHECIKKLLGQYQNPDEEDVEALCKLMSTIGEMIDHPKAKVHMDAYFEMMAKLSNNMKLSSRVRFMLKDAIDLRKNKWQQRRKVEGPKKIEEVHRDAAQERQLQTSRLARNPGMNSSPRRGPMDFGPRGSTMLSSPNAHMGGFRGFPSQVRGHGNQDVRHEDRQSYEARTVSVPLPQRPLGDDSITLGPQGGLARGMSIRGTPAITGAPVAEISPSPSDSRRMAVGLNGVSAILERSNYSPREDLIPRYSPDRFAVAPAYDQMSGQERNMNYVNRDLRNLDRGFDRPLGSSSLTNTQGPSFAQSIPTGKMRPEEQLRAMSMVTIKEFYSARDEKEVALCIKDLNSPSFHPSMISLWVTDSFERKDMDRDVLAKLLASLTRSQDCILDSNQLVKGFESVLTTLEDAVTDAPRAPEFLGRIFGRVVVENVVPLKEIGRLLHEGGEVPGSLLKFGLAGDVLGSVLEMIKAEKGQGIYFVLVTWFLPCFPLKTEGMDRVFEDIIDSLEQSSPANVSHGPVYRMTFRRRELHTSHCRLPGNSSSSFKLKLKGSTVLTPSLLQPELGSANEIQHVMDNMNRTKGNAYKVNLEYSPLVKGNRENQGISRDLKAS</sequence>
<proteinExistence type="predicted"/>
<comment type="caution">
    <text evidence="1">The sequence shown here is derived from an EMBL/GenBank/DDBJ whole genome shotgun (WGS) entry which is preliminary data.</text>
</comment>
<evidence type="ECO:0000313" key="2">
    <source>
        <dbReference type="Proteomes" id="UP000309997"/>
    </source>
</evidence>
<reference evidence="1 2" key="1">
    <citation type="journal article" date="2024" name="Plant Biotechnol. J.">
        <title>Genome and CRISPR/Cas9 system of a widespread forest tree (Populus alba) in the world.</title>
        <authorList>
            <person name="Liu Y.J."/>
            <person name="Jiang P.F."/>
            <person name="Han X.M."/>
            <person name="Li X.Y."/>
            <person name="Wang H.M."/>
            <person name="Wang Y.J."/>
            <person name="Wang X.X."/>
            <person name="Zeng Q.Y."/>
        </authorList>
    </citation>
    <scope>NUCLEOTIDE SEQUENCE [LARGE SCALE GENOMIC DNA]</scope>
    <source>
        <strain evidence="2">cv. PAL-ZL1</strain>
    </source>
</reference>
<protein>
    <submittedName>
        <fullName evidence="1">Uncharacterized protein</fullName>
    </submittedName>
</protein>
<accession>A0ACC4AZU1</accession>
<dbReference type="Proteomes" id="UP000309997">
    <property type="component" value="Unassembled WGS sequence"/>
</dbReference>
<name>A0ACC4AZU1_POPAL</name>
<dbReference type="EMBL" id="RCHU02000014">
    <property type="protein sequence ID" value="KAL3571781.1"/>
    <property type="molecule type" value="Genomic_DNA"/>
</dbReference>
<gene>
    <name evidence="1" type="ORF">D5086_025685</name>
</gene>
<organism evidence="1 2">
    <name type="scientific">Populus alba</name>
    <name type="common">White poplar</name>
    <dbReference type="NCBI Taxonomy" id="43335"/>
    <lineage>
        <taxon>Eukaryota</taxon>
        <taxon>Viridiplantae</taxon>
        <taxon>Streptophyta</taxon>
        <taxon>Embryophyta</taxon>
        <taxon>Tracheophyta</taxon>
        <taxon>Spermatophyta</taxon>
        <taxon>Magnoliopsida</taxon>
        <taxon>eudicotyledons</taxon>
        <taxon>Gunneridae</taxon>
        <taxon>Pentapetalae</taxon>
        <taxon>rosids</taxon>
        <taxon>fabids</taxon>
        <taxon>Malpighiales</taxon>
        <taxon>Salicaceae</taxon>
        <taxon>Saliceae</taxon>
        <taxon>Populus</taxon>
    </lineage>
</organism>
<evidence type="ECO:0000313" key="1">
    <source>
        <dbReference type="EMBL" id="KAL3571781.1"/>
    </source>
</evidence>